<dbReference type="PROSITE" id="PS50016">
    <property type="entry name" value="ZF_PHD_2"/>
    <property type="match status" value="2"/>
</dbReference>
<comment type="subcellular location">
    <subcellularLocation>
        <location evidence="1">Nucleus</location>
    </subcellularLocation>
</comment>
<dbReference type="PANTHER" id="PTHR45888:SF4">
    <property type="entry name" value="PHD FINGER PROTEIN 10"/>
    <property type="match status" value="1"/>
</dbReference>
<feature type="compositionally biased region" description="Acidic residues" evidence="10">
    <location>
        <begin position="329"/>
        <end position="346"/>
    </location>
</feature>
<evidence type="ECO:0000256" key="8">
    <source>
        <dbReference type="ARBA" id="ARBA00023242"/>
    </source>
</evidence>
<dbReference type="Gene3D" id="3.30.40.10">
    <property type="entry name" value="Zinc/RING finger domain, C3HC4 (zinc finger)"/>
    <property type="match status" value="1"/>
</dbReference>
<dbReference type="GO" id="GO:0005634">
    <property type="term" value="C:nucleus"/>
    <property type="evidence" value="ECO:0007669"/>
    <property type="project" value="UniProtKB-SubCell"/>
</dbReference>
<feature type="region of interest" description="Disordered" evidence="10">
    <location>
        <begin position="1"/>
        <end position="103"/>
    </location>
</feature>
<sequence length="451" mass="49819">MHGLAFPSPPNSALTPEVPETILSPATTSDDIPIDPALGGGPPPPPVADVHQPQEVQVQATPDQQWTHDRLPEGDPFAPQNTTPFLPAIIPPPQHPPHPLKPVKKKRRVERCSICGGTDAKNSAGVPEPMITCNECGRIDHPSCMKLDEIGDMIRSYPWKCLECKNCELCGEKGDDVSVSLALSAFGISGSDYVKSNILFCDRCDRGWHGNCMQPPIDVIPEGEWYCPPCQETLAAVSPTPFPPEMLVDEAPIPQSDRESSAASIPPTPRSRGRPKRKPLPVEVEEELDAEGEVDDEPPPPTPAPKARTRGSATKKRGRRSRQRQVQEEQVEEEVEVEEEEEEVDETPIPLPRSSRKRRRELESSPVPIPRVRLRLPTTRNSAKGKEKEEEEAGMFDGILGVEDRDTSKTTITNHDKQLFERSRAEAEKKLAPPAAFCDKHDLQPPVFAFL</sequence>
<dbReference type="InterPro" id="IPR011011">
    <property type="entry name" value="Znf_FYVE_PHD"/>
</dbReference>
<name>A0AAD5VEC6_9AGAR</name>
<evidence type="ECO:0000313" key="12">
    <source>
        <dbReference type="EMBL" id="KAJ3554151.1"/>
    </source>
</evidence>
<feature type="compositionally biased region" description="Acidic residues" evidence="10">
    <location>
        <begin position="283"/>
        <end position="298"/>
    </location>
</feature>
<evidence type="ECO:0000256" key="2">
    <source>
        <dbReference type="ARBA" id="ARBA00022723"/>
    </source>
</evidence>
<protein>
    <recommendedName>
        <fullName evidence="11">PHD-type domain-containing protein</fullName>
    </recommendedName>
</protein>
<dbReference type="InterPro" id="IPR013083">
    <property type="entry name" value="Znf_RING/FYVE/PHD"/>
</dbReference>
<keyword evidence="8" id="KW-0539">Nucleus</keyword>
<comment type="caution">
    <text evidence="12">The sequence shown here is derived from an EMBL/GenBank/DDBJ whole genome shotgun (WGS) entry which is preliminary data.</text>
</comment>
<feature type="domain" description="PHD-type" evidence="11">
    <location>
        <begin position="164"/>
        <end position="233"/>
    </location>
</feature>
<dbReference type="EMBL" id="JANIEX010001821">
    <property type="protein sequence ID" value="KAJ3554151.1"/>
    <property type="molecule type" value="Genomic_DNA"/>
</dbReference>
<evidence type="ECO:0000259" key="11">
    <source>
        <dbReference type="PROSITE" id="PS50016"/>
    </source>
</evidence>
<keyword evidence="5" id="KW-0862">Zinc</keyword>
<evidence type="ECO:0000313" key="13">
    <source>
        <dbReference type="Proteomes" id="UP001213000"/>
    </source>
</evidence>
<dbReference type="InterPro" id="IPR019787">
    <property type="entry name" value="Znf_PHD-finger"/>
</dbReference>
<dbReference type="SMART" id="SM00249">
    <property type="entry name" value="PHD"/>
    <property type="match status" value="2"/>
</dbReference>
<evidence type="ECO:0000256" key="10">
    <source>
        <dbReference type="SAM" id="MobiDB-lite"/>
    </source>
</evidence>
<dbReference type="GO" id="GO:0008270">
    <property type="term" value="F:zinc ion binding"/>
    <property type="evidence" value="ECO:0007669"/>
    <property type="project" value="UniProtKB-KW"/>
</dbReference>
<dbReference type="PANTHER" id="PTHR45888">
    <property type="entry name" value="HL01030P-RELATED"/>
    <property type="match status" value="1"/>
</dbReference>
<feature type="domain" description="PHD-type" evidence="11">
    <location>
        <begin position="109"/>
        <end position="167"/>
    </location>
</feature>
<feature type="compositionally biased region" description="Basic residues" evidence="10">
    <location>
        <begin position="307"/>
        <end position="323"/>
    </location>
</feature>
<keyword evidence="4 9" id="KW-0863">Zinc-finger</keyword>
<evidence type="ECO:0000256" key="7">
    <source>
        <dbReference type="ARBA" id="ARBA00023163"/>
    </source>
</evidence>
<evidence type="ECO:0000256" key="1">
    <source>
        <dbReference type="ARBA" id="ARBA00004123"/>
    </source>
</evidence>
<organism evidence="12 13">
    <name type="scientific">Leucocoprinus birnbaumii</name>
    <dbReference type="NCBI Taxonomy" id="56174"/>
    <lineage>
        <taxon>Eukaryota</taxon>
        <taxon>Fungi</taxon>
        <taxon>Dikarya</taxon>
        <taxon>Basidiomycota</taxon>
        <taxon>Agaricomycotina</taxon>
        <taxon>Agaricomycetes</taxon>
        <taxon>Agaricomycetidae</taxon>
        <taxon>Agaricales</taxon>
        <taxon>Agaricineae</taxon>
        <taxon>Agaricaceae</taxon>
        <taxon>Leucocoprinus</taxon>
    </lineage>
</organism>
<evidence type="ECO:0000256" key="6">
    <source>
        <dbReference type="ARBA" id="ARBA00023015"/>
    </source>
</evidence>
<evidence type="ECO:0000256" key="4">
    <source>
        <dbReference type="ARBA" id="ARBA00022771"/>
    </source>
</evidence>
<dbReference type="CDD" id="cd15526">
    <property type="entry name" value="PHD1_MOZ_d4"/>
    <property type="match status" value="1"/>
</dbReference>
<keyword evidence="13" id="KW-1185">Reference proteome</keyword>
<accession>A0AAD5VEC6</accession>
<feature type="compositionally biased region" description="Pro residues" evidence="10">
    <location>
        <begin position="89"/>
        <end position="100"/>
    </location>
</feature>
<dbReference type="InterPro" id="IPR001965">
    <property type="entry name" value="Znf_PHD"/>
</dbReference>
<proteinExistence type="predicted"/>
<feature type="compositionally biased region" description="Polar residues" evidence="10">
    <location>
        <begin position="54"/>
        <end position="65"/>
    </location>
</feature>
<gene>
    <name evidence="12" type="ORF">NP233_g12482</name>
</gene>
<dbReference type="Proteomes" id="UP001213000">
    <property type="component" value="Unassembled WGS sequence"/>
</dbReference>
<dbReference type="AlphaFoldDB" id="A0AAD5VEC6"/>
<keyword evidence="7" id="KW-0804">Transcription</keyword>
<evidence type="ECO:0000256" key="9">
    <source>
        <dbReference type="PROSITE-ProRule" id="PRU00146"/>
    </source>
</evidence>
<keyword evidence="6" id="KW-0805">Transcription regulation</keyword>
<keyword evidence="2" id="KW-0479">Metal-binding</keyword>
<feature type="region of interest" description="Disordered" evidence="10">
    <location>
        <begin position="254"/>
        <end position="415"/>
    </location>
</feature>
<feature type="compositionally biased region" description="Basic and acidic residues" evidence="10">
    <location>
        <begin position="402"/>
        <end position="415"/>
    </location>
</feature>
<dbReference type="SUPFAM" id="SSF57903">
    <property type="entry name" value="FYVE/PHD zinc finger"/>
    <property type="match status" value="2"/>
</dbReference>
<evidence type="ECO:0000256" key="5">
    <source>
        <dbReference type="ARBA" id="ARBA00022833"/>
    </source>
</evidence>
<dbReference type="Pfam" id="PF00628">
    <property type="entry name" value="PHD"/>
    <property type="match status" value="2"/>
</dbReference>
<reference evidence="12" key="1">
    <citation type="submission" date="2022-07" db="EMBL/GenBank/DDBJ databases">
        <title>Genome Sequence of Leucocoprinus birnbaumii.</title>
        <authorList>
            <person name="Buettner E."/>
        </authorList>
    </citation>
    <scope>NUCLEOTIDE SEQUENCE</scope>
    <source>
        <strain evidence="12">VT141</strain>
    </source>
</reference>
<keyword evidence="3" id="KW-0677">Repeat</keyword>
<evidence type="ECO:0000256" key="3">
    <source>
        <dbReference type="ARBA" id="ARBA00022737"/>
    </source>
</evidence>